<keyword evidence="6 8" id="KW-1133">Transmembrane helix</keyword>
<evidence type="ECO:0000256" key="4">
    <source>
        <dbReference type="ARBA" id="ARBA00022475"/>
    </source>
</evidence>
<comment type="similarity">
    <text evidence="2 8">Belongs to the major facilitator superfamily. Bcr/CmlA family.</text>
</comment>
<dbReference type="GO" id="GO:0042910">
    <property type="term" value="F:xenobiotic transmembrane transporter activity"/>
    <property type="evidence" value="ECO:0007669"/>
    <property type="project" value="InterPro"/>
</dbReference>
<sequence>MSDASTAPARTGAAAMPAWLVIGLLALLLGLQPVTTDLYLPALPTLTAQLQASMAQSQLTLTALLLAFGCSQLVWGPLSDRWGRRPILLTGLVAYVLAALGCALAQSMEALIFWRTVQGAAMGAGVMGARAVVRDLYAPVEGAHTMSRALTGLGIIACLSPPLGGLLAGHLGWRATMAALGCFGGLALLLILLRFEETLPRPNPLALHPTHLLRTWAQILRHPTFLAFSATTTFTYAGLFTYLAASSFTFIQVLGWSPTAYGLLLSCNAAMYITGTFVCRRLLVRWGLRRSMALAGLLSATGGTLMGVFALAGVQNGWAYALPFLLYQMAHGIHMPCSQSGAVGPFPQAAGTAAALNGFVMMLVAFGMGHWLGQRMDGTVLPLALGVWFWSLCLALAAWTLVQKFGEPAKA</sequence>
<keyword evidence="11" id="KW-1185">Reference proteome</keyword>
<evidence type="ECO:0000256" key="1">
    <source>
        <dbReference type="ARBA" id="ARBA00004651"/>
    </source>
</evidence>
<keyword evidence="5 8" id="KW-0812">Transmembrane</keyword>
<evidence type="ECO:0000313" key="10">
    <source>
        <dbReference type="EMBL" id="ART59754.1"/>
    </source>
</evidence>
<dbReference type="InterPro" id="IPR011701">
    <property type="entry name" value="MFS"/>
</dbReference>
<dbReference type="GO" id="GO:1990961">
    <property type="term" value="P:xenobiotic detoxification by transmembrane export across the plasma membrane"/>
    <property type="evidence" value="ECO:0007669"/>
    <property type="project" value="InterPro"/>
</dbReference>
<reference evidence="10" key="1">
    <citation type="submission" date="2017-05" db="EMBL/GenBank/DDBJ databases">
        <title>Polyphasic characterization of four soil-derived phenanthrene-degrading Acidovorax strains and proposal of Acidovorax phenanthrenivorans sp. nov.</title>
        <authorList>
            <person name="Singleton D."/>
            <person name="Lee J."/>
            <person name="Dickey A.N."/>
            <person name="Stroud A."/>
            <person name="Scholl E.H."/>
            <person name="Wright F.A."/>
            <person name="Aitken M.D."/>
        </authorList>
    </citation>
    <scope>NUCLEOTIDE SEQUENCE</scope>
    <source>
        <strain evidence="10">P4</strain>
    </source>
</reference>
<keyword evidence="3 8" id="KW-0813">Transport</keyword>
<accession>A0A240UE27</accession>
<dbReference type="SUPFAM" id="SSF103473">
    <property type="entry name" value="MFS general substrate transporter"/>
    <property type="match status" value="1"/>
</dbReference>
<keyword evidence="4" id="KW-1003">Cell membrane</keyword>
<proteinExistence type="inferred from homology"/>
<dbReference type="CDD" id="cd17320">
    <property type="entry name" value="MFS_MdfA_MDR_like"/>
    <property type="match status" value="1"/>
</dbReference>
<evidence type="ECO:0000313" key="11">
    <source>
        <dbReference type="Proteomes" id="UP000194440"/>
    </source>
</evidence>
<feature type="transmembrane region" description="Helical" evidence="8">
    <location>
        <begin position="54"/>
        <end position="75"/>
    </location>
</feature>
<dbReference type="KEGG" id="acip:CBP36_13795"/>
<dbReference type="InterPro" id="IPR036259">
    <property type="entry name" value="MFS_trans_sf"/>
</dbReference>
<feature type="transmembrane region" description="Helical" evidence="8">
    <location>
        <begin position="260"/>
        <end position="279"/>
    </location>
</feature>
<evidence type="ECO:0000256" key="7">
    <source>
        <dbReference type="ARBA" id="ARBA00023136"/>
    </source>
</evidence>
<evidence type="ECO:0000256" key="8">
    <source>
        <dbReference type="RuleBase" id="RU365088"/>
    </source>
</evidence>
<feature type="transmembrane region" description="Helical" evidence="8">
    <location>
        <begin position="380"/>
        <end position="402"/>
    </location>
</feature>
<dbReference type="AlphaFoldDB" id="A0A240UE27"/>
<dbReference type="InterPro" id="IPR020846">
    <property type="entry name" value="MFS_dom"/>
</dbReference>
<evidence type="ECO:0000256" key="2">
    <source>
        <dbReference type="ARBA" id="ARBA00006236"/>
    </source>
</evidence>
<feature type="transmembrane region" description="Helical" evidence="8">
    <location>
        <begin position="173"/>
        <end position="193"/>
    </location>
</feature>
<organism evidence="10 11">
    <name type="scientific">Acidovorax carolinensis</name>
    <dbReference type="NCBI Taxonomy" id="553814"/>
    <lineage>
        <taxon>Bacteria</taxon>
        <taxon>Pseudomonadati</taxon>
        <taxon>Pseudomonadota</taxon>
        <taxon>Betaproteobacteria</taxon>
        <taxon>Burkholderiales</taxon>
        <taxon>Comamonadaceae</taxon>
        <taxon>Acidovorax</taxon>
    </lineage>
</organism>
<dbReference type="Pfam" id="PF07690">
    <property type="entry name" value="MFS_1"/>
    <property type="match status" value="1"/>
</dbReference>
<name>A0A240UE27_9BURK</name>
<dbReference type="PROSITE" id="PS50850">
    <property type="entry name" value="MFS"/>
    <property type="match status" value="1"/>
</dbReference>
<feature type="transmembrane region" description="Helical" evidence="8">
    <location>
        <begin position="145"/>
        <end position="167"/>
    </location>
</feature>
<feature type="transmembrane region" description="Helical" evidence="8">
    <location>
        <begin position="112"/>
        <end position="133"/>
    </location>
</feature>
<dbReference type="PANTHER" id="PTHR23502">
    <property type="entry name" value="MAJOR FACILITATOR SUPERFAMILY"/>
    <property type="match status" value="1"/>
</dbReference>
<keyword evidence="8" id="KW-0997">Cell inner membrane</keyword>
<feature type="transmembrane region" description="Helical" evidence="8">
    <location>
        <begin position="291"/>
        <end position="312"/>
    </location>
</feature>
<evidence type="ECO:0000259" key="9">
    <source>
        <dbReference type="PROSITE" id="PS50850"/>
    </source>
</evidence>
<comment type="caution">
    <text evidence="8">Lacks conserved residue(s) required for the propagation of feature annotation.</text>
</comment>
<feature type="domain" description="Major facilitator superfamily (MFS) profile" evidence="9">
    <location>
        <begin position="18"/>
        <end position="411"/>
    </location>
</feature>
<feature type="transmembrane region" description="Helical" evidence="8">
    <location>
        <begin position="87"/>
        <end position="106"/>
    </location>
</feature>
<keyword evidence="7 8" id="KW-0472">Membrane</keyword>
<dbReference type="Proteomes" id="UP000194440">
    <property type="component" value="Chromosome"/>
</dbReference>
<evidence type="ECO:0000256" key="6">
    <source>
        <dbReference type="ARBA" id="ARBA00022989"/>
    </source>
</evidence>
<dbReference type="OrthoDB" id="9814303at2"/>
<comment type="subcellular location">
    <subcellularLocation>
        <location evidence="8">Cell inner membrane</location>
        <topology evidence="8">Multi-pass membrane protein</topology>
    </subcellularLocation>
    <subcellularLocation>
        <location evidence="1">Cell membrane</location>
        <topology evidence="1">Multi-pass membrane protein</topology>
    </subcellularLocation>
</comment>
<dbReference type="InterPro" id="IPR004812">
    <property type="entry name" value="Efflux_drug-R_Bcr/CmlA"/>
</dbReference>
<evidence type="ECO:0000256" key="3">
    <source>
        <dbReference type="ARBA" id="ARBA00022448"/>
    </source>
</evidence>
<dbReference type="PANTHER" id="PTHR23502:SF132">
    <property type="entry name" value="POLYAMINE TRANSPORTER 2-RELATED"/>
    <property type="match status" value="1"/>
</dbReference>
<feature type="transmembrane region" description="Helical" evidence="8">
    <location>
        <begin position="224"/>
        <end position="245"/>
    </location>
</feature>
<dbReference type="NCBIfam" id="TIGR00710">
    <property type="entry name" value="efflux_Bcr_CflA"/>
    <property type="match status" value="1"/>
</dbReference>
<dbReference type="Gene3D" id="1.20.1720.10">
    <property type="entry name" value="Multidrug resistance protein D"/>
    <property type="match status" value="1"/>
</dbReference>
<feature type="transmembrane region" description="Helical" evidence="8">
    <location>
        <begin position="12"/>
        <end position="34"/>
    </location>
</feature>
<feature type="transmembrane region" description="Helical" evidence="8">
    <location>
        <begin position="349"/>
        <end position="368"/>
    </location>
</feature>
<dbReference type="EMBL" id="CP021366">
    <property type="protein sequence ID" value="ART59754.1"/>
    <property type="molecule type" value="Genomic_DNA"/>
</dbReference>
<dbReference type="RefSeq" id="WP_086927820.1">
    <property type="nucleotide sequence ID" value="NZ_CP021366.1"/>
</dbReference>
<protein>
    <recommendedName>
        <fullName evidence="8">Bcr/CflA family efflux transporter</fullName>
    </recommendedName>
</protein>
<evidence type="ECO:0000256" key="5">
    <source>
        <dbReference type="ARBA" id="ARBA00022692"/>
    </source>
</evidence>
<gene>
    <name evidence="10" type="ORF">CBP36_13795</name>
</gene>
<dbReference type="GO" id="GO:0005886">
    <property type="term" value="C:plasma membrane"/>
    <property type="evidence" value="ECO:0007669"/>
    <property type="project" value="UniProtKB-SubCell"/>
</dbReference>